<evidence type="ECO:0000313" key="3">
    <source>
        <dbReference type="Proteomes" id="UP000192713"/>
    </source>
</evidence>
<dbReference type="AlphaFoldDB" id="A0A1X0DRB2"/>
<accession>A0A1X0DRB2</accession>
<dbReference type="InterPro" id="IPR001387">
    <property type="entry name" value="Cro/C1-type_HTH"/>
</dbReference>
<evidence type="ECO:0000259" key="1">
    <source>
        <dbReference type="PROSITE" id="PS50943"/>
    </source>
</evidence>
<protein>
    <recommendedName>
        <fullName evidence="1">HTH cro/C1-type domain-containing protein</fullName>
    </recommendedName>
</protein>
<dbReference type="Proteomes" id="UP000192713">
    <property type="component" value="Unassembled WGS sequence"/>
</dbReference>
<evidence type="ECO:0000313" key="2">
    <source>
        <dbReference type="EMBL" id="ORA74440.1"/>
    </source>
</evidence>
<organism evidence="2 3">
    <name type="scientific">Mycolicibacter kumamotonensis</name>
    <dbReference type="NCBI Taxonomy" id="354243"/>
    <lineage>
        <taxon>Bacteria</taxon>
        <taxon>Bacillati</taxon>
        <taxon>Actinomycetota</taxon>
        <taxon>Actinomycetes</taxon>
        <taxon>Mycobacteriales</taxon>
        <taxon>Mycobacteriaceae</taxon>
        <taxon>Mycolicibacter</taxon>
    </lineage>
</organism>
<gene>
    <name evidence="2" type="ORF">BST28_22620</name>
</gene>
<dbReference type="PROSITE" id="PS50943">
    <property type="entry name" value="HTH_CROC1"/>
    <property type="match status" value="1"/>
</dbReference>
<dbReference type="SUPFAM" id="SSF47413">
    <property type="entry name" value="lambda repressor-like DNA-binding domains"/>
    <property type="match status" value="1"/>
</dbReference>
<sequence length="120" mass="13545">MLSRGVRDSEIAAALDMSVSTFSRRKNRSDFPTFGELRKIAERLGVDETILLVDFGYIEVASLSDQLRQRYIAYRKAIDVIKSMRRRPIQAGAAIPGKPIHPSVQKRVPAIRQAKPIRPL</sequence>
<name>A0A1X0DRB2_9MYCO</name>
<dbReference type="InterPro" id="IPR010982">
    <property type="entry name" value="Lambda_DNA-bd_dom_sf"/>
</dbReference>
<feature type="domain" description="HTH cro/C1-type" evidence="1">
    <location>
        <begin position="9"/>
        <end position="51"/>
    </location>
</feature>
<comment type="caution">
    <text evidence="2">The sequence shown here is derived from an EMBL/GenBank/DDBJ whole genome shotgun (WGS) entry which is preliminary data.</text>
</comment>
<dbReference type="GO" id="GO:0003677">
    <property type="term" value="F:DNA binding"/>
    <property type="evidence" value="ECO:0007669"/>
    <property type="project" value="InterPro"/>
</dbReference>
<reference evidence="2 3" key="1">
    <citation type="submission" date="2017-02" db="EMBL/GenBank/DDBJ databases">
        <title>The new phylogeny of genus Mycobacterium.</title>
        <authorList>
            <person name="Tortoli E."/>
            <person name="Trovato A."/>
            <person name="Cirillo D.M."/>
        </authorList>
    </citation>
    <scope>NUCLEOTIDE SEQUENCE [LARGE SCALE GENOMIC DNA]</scope>
    <source>
        <strain evidence="2 3">DSM 45093</strain>
    </source>
</reference>
<dbReference type="EMBL" id="MVHU01000073">
    <property type="protein sequence ID" value="ORA74440.1"/>
    <property type="molecule type" value="Genomic_DNA"/>
</dbReference>
<dbReference type="CDD" id="cd00093">
    <property type="entry name" value="HTH_XRE"/>
    <property type="match status" value="1"/>
</dbReference>
<proteinExistence type="predicted"/>